<proteinExistence type="predicted"/>
<evidence type="ECO:0000256" key="1">
    <source>
        <dbReference type="SAM" id="Coils"/>
    </source>
</evidence>
<keyword evidence="1" id="KW-0175">Coiled coil</keyword>
<dbReference type="AlphaFoldDB" id="A0A6B9GER0"/>
<name>A0A6B9GER0_PANCY</name>
<feature type="coiled-coil region" evidence="1">
    <location>
        <begin position="284"/>
        <end position="318"/>
    </location>
</feature>
<geneLocation type="plasmid" evidence="3">
    <name>pne1a</name>
</geneLocation>
<dbReference type="EMBL" id="CP024769">
    <property type="protein sequence ID" value="QGY31705.1"/>
    <property type="molecule type" value="Genomic_DNA"/>
</dbReference>
<reference evidence="2 3" key="1">
    <citation type="submission" date="2017-11" db="EMBL/GenBank/DDBJ databases">
        <title>Genome sequence of Pantoea cypripedii NE1.</title>
        <authorList>
            <person name="Nascimento F.X."/>
        </authorList>
    </citation>
    <scope>NUCLEOTIDE SEQUENCE [LARGE SCALE GENOMIC DNA]</scope>
    <source>
        <strain evidence="2 3">NE1</strain>
        <plasmid evidence="3">pne1a</plasmid>
    </source>
</reference>
<accession>A0A6B9GER0</accession>
<keyword evidence="2" id="KW-0614">Plasmid</keyword>
<sequence length="499" mass="57472">MFYKAVARYRMAEESMMLLKWLSHFRHSLRSRIKMRYTMNTTPVASTSRAATSSLTIESEHISPVVENLISIDNSAENLSSFEILLQHTFTNEILVEILRRLSPPLQVSHPWQYLLPQPYAELLACSTKQPNASNFHRLIALLPLIPHDWQHDAINTICENFIKRIESFPAFSAAIDFLITSKEIDSHSFQLMVHSLISRIGSFNVNEEMFQENHLLPPPAPVNPKHQKENIATKMAELIYQKDSLGFDIQRQDKKKKLFLNEIRRIQWKIKTIKVDSNDIEKKIIKEQEENRLNGEVKNLSREIAAINRRKAQIDRADIGRLTKTMSYHESFNITNDLVKDINLKINLLNNSNLHITEQTNRFVFEIIASLLCANTVKVSENALEKIKIKLVDCLGKLSINQRYPILCALVKSEICSVPVLATLAKTLNDGFYEFSYAALRLVAGKMEEYFNNGEDVSHIISTLRVCVENKSENEDNWWNDIDSLTHSCQKILRDHSV</sequence>
<evidence type="ECO:0000313" key="2">
    <source>
        <dbReference type="EMBL" id="QGY31705.1"/>
    </source>
</evidence>
<organism evidence="2 3">
    <name type="scientific">Pantoea cypripedii</name>
    <name type="common">Pectobacterium cypripedii</name>
    <name type="synonym">Erwinia cypripedii</name>
    <dbReference type="NCBI Taxonomy" id="55209"/>
    <lineage>
        <taxon>Bacteria</taxon>
        <taxon>Pseudomonadati</taxon>
        <taxon>Pseudomonadota</taxon>
        <taxon>Gammaproteobacteria</taxon>
        <taxon>Enterobacterales</taxon>
        <taxon>Erwiniaceae</taxon>
        <taxon>Pantoea</taxon>
    </lineage>
</organism>
<dbReference type="Proteomes" id="UP000502005">
    <property type="component" value="Plasmid pNE1A"/>
</dbReference>
<gene>
    <name evidence="2" type="ORF">CUN67_22240</name>
</gene>
<protein>
    <submittedName>
        <fullName evidence="2">Uncharacterized protein</fullName>
    </submittedName>
</protein>
<evidence type="ECO:0000313" key="3">
    <source>
        <dbReference type="Proteomes" id="UP000502005"/>
    </source>
</evidence>